<dbReference type="EnsemblPlants" id="OMERI11G03150.1">
    <property type="protein sequence ID" value="OMERI11G03150.1"/>
    <property type="gene ID" value="OMERI11G03150"/>
</dbReference>
<evidence type="ECO:0000313" key="2">
    <source>
        <dbReference type="EnsemblPlants" id="OMERI11G03150.1"/>
    </source>
</evidence>
<name>A0A0E0F2N8_9ORYZ</name>
<protein>
    <submittedName>
        <fullName evidence="2">Uncharacterized protein</fullName>
    </submittedName>
</protein>
<reference evidence="2" key="1">
    <citation type="submission" date="2015-04" db="UniProtKB">
        <authorList>
            <consortium name="EnsemblPlants"/>
        </authorList>
    </citation>
    <scope>IDENTIFICATION</scope>
</reference>
<feature type="region of interest" description="Disordered" evidence="1">
    <location>
        <begin position="1"/>
        <end position="93"/>
    </location>
</feature>
<evidence type="ECO:0000313" key="3">
    <source>
        <dbReference type="Proteomes" id="UP000008021"/>
    </source>
</evidence>
<dbReference type="Proteomes" id="UP000008021">
    <property type="component" value="Chromosome 11"/>
</dbReference>
<dbReference type="AlphaFoldDB" id="A0A0E0F2N8"/>
<accession>A0A0E0F2N8</accession>
<organism evidence="2">
    <name type="scientific">Oryza meridionalis</name>
    <dbReference type="NCBI Taxonomy" id="40149"/>
    <lineage>
        <taxon>Eukaryota</taxon>
        <taxon>Viridiplantae</taxon>
        <taxon>Streptophyta</taxon>
        <taxon>Embryophyta</taxon>
        <taxon>Tracheophyta</taxon>
        <taxon>Spermatophyta</taxon>
        <taxon>Magnoliopsida</taxon>
        <taxon>Liliopsida</taxon>
        <taxon>Poales</taxon>
        <taxon>Poaceae</taxon>
        <taxon>BOP clade</taxon>
        <taxon>Oryzoideae</taxon>
        <taxon>Oryzeae</taxon>
        <taxon>Oryzinae</taxon>
        <taxon>Oryza</taxon>
    </lineage>
</organism>
<proteinExistence type="predicted"/>
<evidence type="ECO:0000256" key="1">
    <source>
        <dbReference type="SAM" id="MobiDB-lite"/>
    </source>
</evidence>
<dbReference type="Gramene" id="OMERI11G03150.1">
    <property type="protein sequence ID" value="OMERI11G03150.1"/>
    <property type="gene ID" value="OMERI11G03150"/>
</dbReference>
<feature type="compositionally biased region" description="Basic and acidic residues" evidence="1">
    <location>
        <begin position="21"/>
        <end position="38"/>
    </location>
</feature>
<reference evidence="2" key="2">
    <citation type="submission" date="2018-05" db="EMBL/GenBank/DDBJ databases">
        <title>OmerRS3 (Oryza meridionalis Reference Sequence Version 3).</title>
        <authorList>
            <person name="Zhang J."/>
            <person name="Kudrna D."/>
            <person name="Lee S."/>
            <person name="Talag J."/>
            <person name="Welchert J."/>
            <person name="Wing R.A."/>
        </authorList>
    </citation>
    <scope>NUCLEOTIDE SEQUENCE [LARGE SCALE GENOMIC DNA]</scope>
    <source>
        <strain evidence="2">cv. OR44</strain>
    </source>
</reference>
<sequence length="116" mass="13272">MRWSSSWEDRRTGTSSMTDAIEGKVAARESVGRREQRRWQRPTATTRVVETDGNDATAEGRRRQHARGDGGRRERAARSFVPEKEKGENGWAHAWGPQLARQFWLANFGQRGEEFG</sequence>
<feature type="compositionally biased region" description="Basic and acidic residues" evidence="1">
    <location>
        <begin position="58"/>
        <end position="88"/>
    </location>
</feature>
<dbReference type="HOGENOM" id="CLU_2100795_0_0_1"/>
<keyword evidence="3" id="KW-1185">Reference proteome</keyword>